<protein>
    <submittedName>
        <fullName evidence="7">AhpC/TSA family protein</fullName>
    </submittedName>
</protein>
<organism evidence="7 8">
    <name type="scientific">Hymenobacter aerilatus</name>
    <dbReference type="NCBI Taxonomy" id="2932251"/>
    <lineage>
        <taxon>Bacteria</taxon>
        <taxon>Pseudomonadati</taxon>
        <taxon>Bacteroidota</taxon>
        <taxon>Cytophagia</taxon>
        <taxon>Cytophagales</taxon>
        <taxon>Hymenobacteraceae</taxon>
        <taxon>Hymenobacter</taxon>
    </lineage>
</organism>
<feature type="domain" description="Thioredoxin" evidence="6">
    <location>
        <begin position="241"/>
        <end position="381"/>
    </location>
</feature>
<accession>A0A8T9SP93</accession>
<dbReference type="InterPro" id="IPR050553">
    <property type="entry name" value="Thioredoxin_ResA/DsbE_sf"/>
</dbReference>
<dbReference type="Pfam" id="PF14289">
    <property type="entry name" value="DUF4369"/>
    <property type="match status" value="1"/>
</dbReference>
<feature type="signal peptide" evidence="5">
    <location>
        <begin position="1"/>
        <end position="18"/>
    </location>
</feature>
<dbReference type="RefSeq" id="WP_245090481.1">
    <property type="nucleotide sequence ID" value="NZ_CP095053.1"/>
</dbReference>
<dbReference type="GO" id="GO:0016491">
    <property type="term" value="F:oxidoreductase activity"/>
    <property type="evidence" value="ECO:0007669"/>
    <property type="project" value="InterPro"/>
</dbReference>
<reference evidence="7 8" key="1">
    <citation type="submission" date="2022-04" db="EMBL/GenBank/DDBJ databases">
        <title>Hymenobacter sp. isolated from the air.</title>
        <authorList>
            <person name="Won M."/>
            <person name="Lee C.-M."/>
            <person name="Woen H.-Y."/>
            <person name="Kwon S.-W."/>
        </authorList>
    </citation>
    <scope>NUCLEOTIDE SEQUENCE [LARGE SCALE GENOMIC DNA]</scope>
    <source>
        <strain evidence="8">5413 J-13</strain>
    </source>
</reference>
<evidence type="ECO:0000313" key="7">
    <source>
        <dbReference type="EMBL" id="UOR03625.1"/>
    </source>
</evidence>
<evidence type="ECO:0000259" key="6">
    <source>
        <dbReference type="PROSITE" id="PS51352"/>
    </source>
</evidence>
<evidence type="ECO:0000256" key="2">
    <source>
        <dbReference type="ARBA" id="ARBA00022748"/>
    </source>
</evidence>
<dbReference type="AlphaFoldDB" id="A0A8T9SP93"/>
<dbReference type="InterPro" id="IPR000866">
    <property type="entry name" value="AhpC/TSA"/>
</dbReference>
<evidence type="ECO:0000256" key="5">
    <source>
        <dbReference type="SAM" id="SignalP"/>
    </source>
</evidence>
<evidence type="ECO:0000313" key="8">
    <source>
        <dbReference type="Proteomes" id="UP000829925"/>
    </source>
</evidence>
<dbReference type="KEGG" id="haei:MUN82_11765"/>
<sequence length="381" mass="42430">MKKYLLPLLLLAPGIVAAQKPEKPLSFMLKGQLDQRLNAPAKVYLRYGGKTDSAAVRKGSFQLKGQTDEPKRAWLYLSRNSEKPTDYKGGFYLENGTLTFTSPDSLKNATITGGKLTAQWQALFADKQRLVYKTLDTLEKTFWAGTPEQRQSLEFKQGLRARRAVALKEEARLDSTFIIAHPSSLVSLDQLGVVSDDKGRHAFVEAMLATLSPALRDSPQAADIRNRMRKAALGLDAEPALKVGMQAPDLLLPTPDGKQVSLNDYRGKYVLVDFWASWCGPCRAENPSVIQAYNAYKNKNFDILGVSIDDAKDRAKWLKAIQDDQLVWTQVSDLKGWQSPVATSYFVRAIPQNFLVDPTGKIVAMNLRGEALQQRLAQLVK</sequence>
<dbReference type="InterPro" id="IPR036249">
    <property type="entry name" value="Thioredoxin-like_sf"/>
</dbReference>
<dbReference type="InterPro" id="IPR025380">
    <property type="entry name" value="DUF4369"/>
</dbReference>
<dbReference type="PROSITE" id="PS51352">
    <property type="entry name" value="THIOREDOXIN_2"/>
    <property type="match status" value="1"/>
</dbReference>
<dbReference type="InterPro" id="IPR017937">
    <property type="entry name" value="Thioredoxin_CS"/>
</dbReference>
<dbReference type="Gene3D" id="3.40.30.10">
    <property type="entry name" value="Glutaredoxin"/>
    <property type="match status" value="1"/>
</dbReference>
<dbReference type="GO" id="GO:0017004">
    <property type="term" value="P:cytochrome complex assembly"/>
    <property type="evidence" value="ECO:0007669"/>
    <property type="project" value="UniProtKB-KW"/>
</dbReference>
<keyword evidence="2" id="KW-0201">Cytochrome c-type biogenesis</keyword>
<name>A0A8T9SP93_9BACT</name>
<dbReference type="CDD" id="cd02966">
    <property type="entry name" value="TlpA_like_family"/>
    <property type="match status" value="1"/>
</dbReference>
<proteinExistence type="predicted"/>
<dbReference type="GO" id="GO:0030313">
    <property type="term" value="C:cell envelope"/>
    <property type="evidence" value="ECO:0007669"/>
    <property type="project" value="UniProtKB-SubCell"/>
</dbReference>
<comment type="subcellular location">
    <subcellularLocation>
        <location evidence="1">Cell envelope</location>
    </subcellularLocation>
</comment>
<dbReference type="Proteomes" id="UP000829925">
    <property type="component" value="Chromosome"/>
</dbReference>
<gene>
    <name evidence="7" type="ORF">MUN82_11765</name>
</gene>
<keyword evidence="4" id="KW-0676">Redox-active center</keyword>
<dbReference type="PANTHER" id="PTHR42852">
    <property type="entry name" value="THIOL:DISULFIDE INTERCHANGE PROTEIN DSBE"/>
    <property type="match status" value="1"/>
</dbReference>
<dbReference type="SUPFAM" id="SSF52833">
    <property type="entry name" value="Thioredoxin-like"/>
    <property type="match status" value="1"/>
</dbReference>
<evidence type="ECO:0000256" key="3">
    <source>
        <dbReference type="ARBA" id="ARBA00023157"/>
    </source>
</evidence>
<dbReference type="PANTHER" id="PTHR42852:SF6">
    <property type="entry name" value="THIOL:DISULFIDE INTERCHANGE PROTEIN DSBE"/>
    <property type="match status" value="1"/>
</dbReference>
<dbReference type="InterPro" id="IPR013766">
    <property type="entry name" value="Thioredoxin_domain"/>
</dbReference>
<evidence type="ECO:0000256" key="1">
    <source>
        <dbReference type="ARBA" id="ARBA00004196"/>
    </source>
</evidence>
<dbReference type="EMBL" id="CP095053">
    <property type="protein sequence ID" value="UOR03625.1"/>
    <property type="molecule type" value="Genomic_DNA"/>
</dbReference>
<dbReference type="Pfam" id="PF00578">
    <property type="entry name" value="AhpC-TSA"/>
    <property type="match status" value="1"/>
</dbReference>
<feature type="chain" id="PRO_5035840884" evidence="5">
    <location>
        <begin position="19"/>
        <end position="381"/>
    </location>
</feature>
<keyword evidence="8" id="KW-1185">Reference proteome</keyword>
<evidence type="ECO:0000256" key="4">
    <source>
        <dbReference type="ARBA" id="ARBA00023284"/>
    </source>
</evidence>
<keyword evidence="5" id="KW-0732">Signal</keyword>
<dbReference type="GO" id="GO:0016209">
    <property type="term" value="F:antioxidant activity"/>
    <property type="evidence" value="ECO:0007669"/>
    <property type="project" value="InterPro"/>
</dbReference>
<dbReference type="PROSITE" id="PS00194">
    <property type="entry name" value="THIOREDOXIN_1"/>
    <property type="match status" value="1"/>
</dbReference>
<keyword evidence="3" id="KW-1015">Disulfide bond</keyword>